<reference evidence="2" key="1">
    <citation type="submission" date="2021-01" db="EMBL/GenBank/DDBJ databases">
        <authorList>
            <consortium name="Genoscope - CEA"/>
            <person name="William W."/>
        </authorList>
    </citation>
    <scope>NUCLEOTIDE SEQUENCE</scope>
</reference>
<dbReference type="Proteomes" id="UP000688137">
    <property type="component" value="Unassembled WGS sequence"/>
</dbReference>
<proteinExistence type="predicted"/>
<feature type="signal peptide" evidence="1">
    <location>
        <begin position="1"/>
        <end position="26"/>
    </location>
</feature>
<keyword evidence="3" id="KW-1185">Reference proteome</keyword>
<organism evidence="2 3">
    <name type="scientific">Paramecium primaurelia</name>
    <dbReference type="NCBI Taxonomy" id="5886"/>
    <lineage>
        <taxon>Eukaryota</taxon>
        <taxon>Sar</taxon>
        <taxon>Alveolata</taxon>
        <taxon>Ciliophora</taxon>
        <taxon>Intramacronucleata</taxon>
        <taxon>Oligohymenophorea</taxon>
        <taxon>Peniculida</taxon>
        <taxon>Parameciidae</taxon>
        <taxon>Paramecium</taxon>
    </lineage>
</organism>
<accession>A0A8S1MU77</accession>
<name>A0A8S1MU77_PARPR</name>
<evidence type="ECO:0000313" key="2">
    <source>
        <dbReference type="EMBL" id="CAD8083710.1"/>
    </source>
</evidence>
<dbReference type="AlphaFoldDB" id="A0A8S1MU77"/>
<gene>
    <name evidence="2" type="ORF">PPRIM_AZ9-3.1.T0700197</name>
</gene>
<dbReference type="EMBL" id="CAJJDM010000073">
    <property type="protein sequence ID" value="CAD8083710.1"/>
    <property type="molecule type" value="Genomic_DNA"/>
</dbReference>
<feature type="chain" id="PRO_5035911990" evidence="1">
    <location>
        <begin position="27"/>
        <end position="197"/>
    </location>
</feature>
<sequence>MSKSQKFYGVIFIMSTLKLLIQGSESQKGLMIIFLTYNQDCIIKKETLISLILGVYLELSLKYSRVFEGEDIQIWINLADCSKQNNRVSLLQQQTKFFTFLRQINNNFKNYLLQIGRQKYMKKISSYKSEKSRPSQRIIILDGSLNYSKNNQKSFVLENQQNRVDQMAEIFYNQIQRSQKATPNLQSEKYIKDESEE</sequence>
<keyword evidence="1" id="KW-0732">Signal</keyword>
<evidence type="ECO:0000313" key="3">
    <source>
        <dbReference type="Proteomes" id="UP000688137"/>
    </source>
</evidence>
<evidence type="ECO:0000256" key="1">
    <source>
        <dbReference type="SAM" id="SignalP"/>
    </source>
</evidence>
<comment type="caution">
    <text evidence="2">The sequence shown here is derived from an EMBL/GenBank/DDBJ whole genome shotgun (WGS) entry which is preliminary data.</text>
</comment>
<protein>
    <submittedName>
        <fullName evidence="2">Uncharacterized protein</fullName>
    </submittedName>
</protein>